<sequence>MHRHFIITSLAFLLIGFLSCSKKNIDVKPINIPKDSTSTVIPSPSKFLKENNWIYAQMKKYYLWEESMPTEAKTDKYLEPIKYYKSLINDKQDWFSYMKSNKDDVLNFWLGTPYGYGFRFRPYKPDATKENIFLAVSLVSQQSPAEKAGLYRGDIIQKIDGNNITESNLSSLLEKLNINITWQTTSNELKTATVAKSSYRVKPIYDTRVIEIEKKKIGYFAFTQFLHEIDNDLRAVFNNFKAQKIDELILDLRFNPGGFTPNAEVVGSLIVKNLNPNEKMFGGHTNKVQTLESQSKPDGNKDGRNWTNESANLNTLNRVYIITSKSTSSSSELVINCLKTKMEVILIGENTLGKNVISTIITDETGQFPFVIMPAYSTIENSKGESYYGRKEGFIPDFLVQDDILPYYPIGNQNETLLKKTLEIIQGNLSTNIKVDSGFYRVNFLDKNHHYDSHTPFVSN</sequence>
<dbReference type="SMART" id="SM00245">
    <property type="entry name" value="TSPc"/>
    <property type="match status" value="1"/>
</dbReference>
<dbReference type="Pfam" id="PF18294">
    <property type="entry name" value="Pept_S41_N"/>
    <property type="match status" value="1"/>
</dbReference>
<dbReference type="SUPFAM" id="SSF50156">
    <property type="entry name" value="PDZ domain-like"/>
    <property type="match status" value="1"/>
</dbReference>
<dbReference type="PANTHER" id="PTHR32060">
    <property type="entry name" value="TAIL-SPECIFIC PROTEASE"/>
    <property type="match status" value="1"/>
</dbReference>
<accession>A0AAE3H223</accession>
<dbReference type="AlphaFoldDB" id="A0AAE3H223"/>
<dbReference type="GO" id="GO:0007165">
    <property type="term" value="P:signal transduction"/>
    <property type="evidence" value="ECO:0007669"/>
    <property type="project" value="TreeGrafter"/>
</dbReference>
<dbReference type="Pfam" id="PF03572">
    <property type="entry name" value="Peptidase_S41"/>
    <property type="match status" value="1"/>
</dbReference>
<dbReference type="InterPro" id="IPR001478">
    <property type="entry name" value="PDZ"/>
</dbReference>
<dbReference type="PANTHER" id="PTHR32060:SF30">
    <property type="entry name" value="CARBOXY-TERMINAL PROCESSING PROTEASE CTPA"/>
    <property type="match status" value="1"/>
</dbReference>
<dbReference type="Gene3D" id="3.30.750.170">
    <property type="match status" value="1"/>
</dbReference>
<keyword evidence="3" id="KW-1185">Reference proteome</keyword>
<evidence type="ECO:0000313" key="2">
    <source>
        <dbReference type="EMBL" id="MCP9762541.1"/>
    </source>
</evidence>
<dbReference type="InterPro" id="IPR005151">
    <property type="entry name" value="Tail-specific_protease"/>
</dbReference>
<organism evidence="2 3">
    <name type="scientific">Lacihabitans soyangensis</name>
    <dbReference type="NCBI Taxonomy" id="869394"/>
    <lineage>
        <taxon>Bacteria</taxon>
        <taxon>Pseudomonadati</taxon>
        <taxon>Bacteroidota</taxon>
        <taxon>Cytophagia</taxon>
        <taxon>Cytophagales</taxon>
        <taxon>Leadbetterellaceae</taxon>
        <taxon>Lacihabitans</taxon>
    </lineage>
</organism>
<dbReference type="GO" id="GO:0030288">
    <property type="term" value="C:outer membrane-bounded periplasmic space"/>
    <property type="evidence" value="ECO:0007669"/>
    <property type="project" value="TreeGrafter"/>
</dbReference>
<dbReference type="EMBL" id="RJUF01000011">
    <property type="protein sequence ID" value="MCP9762541.1"/>
    <property type="molecule type" value="Genomic_DNA"/>
</dbReference>
<evidence type="ECO:0000313" key="3">
    <source>
        <dbReference type="Proteomes" id="UP001204144"/>
    </source>
</evidence>
<dbReference type="Gene3D" id="3.90.226.10">
    <property type="entry name" value="2-enoyl-CoA Hydratase, Chain A, domain 1"/>
    <property type="match status" value="1"/>
</dbReference>
<dbReference type="InterPro" id="IPR036034">
    <property type="entry name" value="PDZ_sf"/>
</dbReference>
<feature type="domain" description="PDZ" evidence="1">
    <location>
        <begin position="111"/>
        <end position="188"/>
    </location>
</feature>
<dbReference type="Pfam" id="PF17820">
    <property type="entry name" value="PDZ_6"/>
    <property type="match status" value="1"/>
</dbReference>
<dbReference type="PROSITE" id="PS50106">
    <property type="entry name" value="PDZ"/>
    <property type="match status" value="1"/>
</dbReference>
<dbReference type="InterPro" id="IPR041489">
    <property type="entry name" value="PDZ_6"/>
</dbReference>
<gene>
    <name evidence="2" type="ORF">EGI31_06205</name>
</gene>
<dbReference type="PROSITE" id="PS51257">
    <property type="entry name" value="PROKAR_LIPOPROTEIN"/>
    <property type="match status" value="1"/>
</dbReference>
<reference evidence="2 3" key="1">
    <citation type="submission" date="2018-11" db="EMBL/GenBank/DDBJ databases">
        <title>Novel bacteria species description.</title>
        <authorList>
            <person name="Han J.-H."/>
        </authorList>
    </citation>
    <scope>NUCLEOTIDE SEQUENCE [LARGE SCALE GENOMIC DNA]</scope>
    <source>
        <strain evidence="2 3">KCTC23259</strain>
    </source>
</reference>
<dbReference type="GO" id="GO:0006508">
    <property type="term" value="P:proteolysis"/>
    <property type="evidence" value="ECO:0007669"/>
    <property type="project" value="InterPro"/>
</dbReference>
<dbReference type="RefSeq" id="WP_255036312.1">
    <property type="nucleotide sequence ID" value="NZ_RJUF01000011.1"/>
</dbReference>
<comment type="caution">
    <text evidence="2">The sequence shown here is derived from an EMBL/GenBank/DDBJ whole genome shotgun (WGS) entry which is preliminary data.</text>
</comment>
<evidence type="ECO:0000259" key="1">
    <source>
        <dbReference type="PROSITE" id="PS50106"/>
    </source>
</evidence>
<proteinExistence type="predicted"/>
<dbReference type="InterPro" id="IPR041613">
    <property type="entry name" value="Pept_S41_N"/>
</dbReference>
<dbReference type="InterPro" id="IPR029045">
    <property type="entry name" value="ClpP/crotonase-like_dom_sf"/>
</dbReference>
<dbReference type="Gene3D" id="2.30.42.10">
    <property type="match status" value="1"/>
</dbReference>
<dbReference type="SUPFAM" id="SSF52096">
    <property type="entry name" value="ClpP/crotonase"/>
    <property type="match status" value="1"/>
</dbReference>
<name>A0AAE3H223_9BACT</name>
<dbReference type="Proteomes" id="UP001204144">
    <property type="component" value="Unassembled WGS sequence"/>
</dbReference>
<protein>
    <submittedName>
        <fullName evidence="2">PDZ domain-containing protein</fullName>
    </submittedName>
</protein>
<dbReference type="GO" id="GO:0004175">
    <property type="term" value="F:endopeptidase activity"/>
    <property type="evidence" value="ECO:0007669"/>
    <property type="project" value="TreeGrafter"/>
</dbReference>
<dbReference type="GO" id="GO:0008236">
    <property type="term" value="F:serine-type peptidase activity"/>
    <property type="evidence" value="ECO:0007669"/>
    <property type="project" value="InterPro"/>
</dbReference>